<dbReference type="RefSeq" id="WP_380655931.1">
    <property type="nucleotide sequence ID" value="NZ_JBHRVQ010000001.1"/>
</dbReference>
<dbReference type="PANTHER" id="PTHR33795">
    <property type="entry name" value="INSERTION ELEMENT IS150 PROTEIN INSJ"/>
    <property type="match status" value="1"/>
</dbReference>
<dbReference type="Proteomes" id="UP001595637">
    <property type="component" value="Unassembled WGS sequence"/>
</dbReference>
<feature type="domain" description="Insertion element IS150 protein InsJ-like helix-turn-helix" evidence="3">
    <location>
        <begin position="9"/>
        <end position="56"/>
    </location>
</feature>
<dbReference type="Gene3D" id="1.10.10.10">
    <property type="entry name" value="Winged helix-like DNA-binding domain superfamily/Winged helix DNA-binding domain"/>
    <property type="match status" value="2"/>
</dbReference>
<dbReference type="EMBL" id="JBHRVQ010000001">
    <property type="protein sequence ID" value="MFC3389202.1"/>
    <property type="molecule type" value="Genomic_DNA"/>
</dbReference>
<proteinExistence type="inferred from homology"/>
<accession>A0ABV7N7U9</accession>
<comment type="similarity">
    <text evidence="1">Belongs to the IS150/IS1296 orfA family.</text>
</comment>
<dbReference type="InterPro" id="IPR055247">
    <property type="entry name" value="InsJ-like_HTH"/>
</dbReference>
<dbReference type="InterPro" id="IPR010921">
    <property type="entry name" value="Trp_repressor/repl_initiator"/>
</dbReference>
<dbReference type="PANTHER" id="PTHR33795:SF1">
    <property type="entry name" value="INSERTION ELEMENT IS150 PROTEIN INSJ"/>
    <property type="match status" value="1"/>
</dbReference>
<dbReference type="InterPro" id="IPR052057">
    <property type="entry name" value="IS150/IS1296_orfA-like"/>
</dbReference>
<evidence type="ECO:0000259" key="3">
    <source>
        <dbReference type="Pfam" id="PF13518"/>
    </source>
</evidence>
<sequence length="177" mass="20515">MHRKHSIDFKIKVVHEYLNGDSGYRPLSVKYKIDSKLLRTWVTQFNQNGVQGLTAGMRKSKYTQAFKLAVLQHRLKHQLSYRETAVAFDIPNASVVAQWQSRYDQYGMLGLESKPKGRPSKSMSRQPSKPEKETAQSLNESERAELERLRVENRQLEVAIALEKKLQSLARDKRTKK</sequence>
<keyword evidence="5" id="KW-1185">Reference proteome</keyword>
<evidence type="ECO:0000256" key="2">
    <source>
        <dbReference type="SAM" id="MobiDB-lite"/>
    </source>
</evidence>
<comment type="caution">
    <text evidence="4">The sequence shown here is derived from an EMBL/GenBank/DDBJ whole genome shotgun (WGS) entry which is preliminary data.</text>
</comment>
<dbReference type="SUPFAM" id="SSF48295">
    <property type="entry name" value="TrpR-like"/>
    <property type="match status" value="1"/>
</dbReference>
<dbReference type="InterPro" id="IPR009057">
    <property type="entry name" value="Homeodomain-like_sf"/>
</dbReference>
<gene>
    <name evidence="4" type="ORF">ACFOEO_11495</name>
</gene>
<dbReference type="SUPFAM" id="SSF46689">
    <property type="entry name" value="Homeodomain-like"/>
    <property type="match status" value="1"/>
</dbReference>
<evidence type="ECO:0000313" key="5">
    <source>
        <dbReference type="Proteomes" id="UP001595637"/>
    </source>
</evidence>
<evidence type="ECO:0000313" key="4">
    <source>
        <dbReference type="EMBL" id="MFC3389202.1"/>
    </source>
</evidence>
<name>A0ABV7N7U9_9STAP</name>
<reference evidence="5" key="1">
    <citation type="journal article" date="2019" name="Int. J. Syst. Evol. Microbiol.">
        <title>The Global Catalogue of Microorganisms (GCM) 10K type strain sequencing project: providing services to taxonomists for standard genome sequencing and annotation.</title>
        <authorList>
            <consortium name="The Broad Institute Genomics Platform"/>
            <consortium name="The Broad Institute Genome Sequencing Center for Infectious Disease"/>
            <person name="Wu L."/>
            <person name="Ma J."/>
        </authorList>
    </citation>
    <scope>NUCLEOTIDE SEQUENCE [LARGE SCALE GENOMIC DNA]</scope>
    <source>
        <strain evidence="5">CCM 7756</strain>
    </source>
</reference>
<protein>
    <submittedName>
        <fullName evidence="4">Helix-turn-helix domain-containing protein</fullName>
    </submittedName>
</protein>
<organism evidence="4 5">
    <name type="scientific">Salinicoccus sesuvii</name>
    <dbReference type="NCBI Taxonomy" id="868281"/>
    <lineage>
        <taxon>Bacteria</taxon>
        <taxon>Bacillati</taxon>
        <taxon>Bacillota</taxon>
        <taxon>Bacilli</taxon>
        <taxon>Bacillales</taxon>
        <taxon>Staphylococcaceae</taxon>
        <taxon>Salinicoccus</taxon>
    </lineage>
</organism>
<evidence type="ECO:0000256" key="1">
    <source>
        <dbReference type="ARBA" id="ARBA00038232"/>
    </source>
</evidence>
<feature type="compositionally biased region" description="Basic and acidic residues" evidence="2">
    <location>
        <begin position="128"/>
        <end position="144"/>
    </location>
</feature>
<dbReference type="Pfam" id="PF13518">
    <property type="entry name" value="HTH_28"/>
    <property type="match status" value="2"/>
</dbReference>
<feature type="region of interest" description="Disordered" evidence="2">
    <location>
        <begin position="110"/>
        <end position="144"/>
    </location>
</feature>
<dbReference type="InterPro" id="IPR036388">
    <property type="entry name" value="WH-like_DNA-bd_sf"/>
</dbReference>
<feature type="domain" description="Insertion element IS150 protein InsJ-like helix-turn-helix" evidence="3">
    <location>
        <begin position="66"/>
        <end position="119"/>
    </location>
</feature>